<evidence type="ECO:0000313" key="2">
    <source>
        <dbReference type="Proteomes" id="UP001519460"/>
    </source>
</evidence>
<name>A0ABD0JKY7_9CAEN</name>
<accession>A0ABD0JKY7</accession>
<reference evidence="1 2" key="1">
    <citation type="journal article" date="2023" name="Sci. Data">
        <title>Genome assembly of the Korean intertidal mud-creeper Batillaria attramentaria.</title>
        <authorList>
            <person name="Patra A.K."/>
            <person name="Ho P.T."/>
            <person name="Jun S."/>
            <person name="Lee S.J."/>
            <person name="Kim Y."/>
            <person name="Won Y.J."/>
        </authorList>
    </citation>
    <scope>NUCLEOTIDE SEQUENCE [LARGE SCALE GENOMIC DNA]</scope>
    <source>
        <strain evidence="1">Wonlab-2016</strain>
    </source>
</reference>
<organism evidence="1 2">
    <name type="scientific">Batillaria attramentaria</name>
    <dbReference type="NCBI Taxonomy" id="370345"/>
    <lineage>
        <taxon>Eukaryota</taxon>
        <taxon>Metazoa</taxon>
        <taxon>Spiralia</taxon>
        <taxon>Lophotrochozoa</taxon>
        <taxon>Mollusca</taxon>
        <taxon>Gastropoda</taxon>
        <taxon>Caenogastropoda</taxon>
        <taxon>Sorbeoconcha</taxon>
        <taxon>Cerithioidea</taxon>
        <taxon>Batillariidae</taxon>
        <taxon>Batillaria</taxon>
    </lineage>
</organism>
<dbReference type="Proteomes" id="UP001519460">
    <property type="component" value="Unassembled WGS sequence"/>
</dbReference>
<gene>
    <name evidence="1" type="ORF">BaRGS_00033250</name>
</gene>
<keyword evidence="2" id="KW-1185">Reference proteome</keyword>
<protein>
    <submittedName>
        <fullName evidence="1">Uncharacterized protein</fullName>
    </submittedName>
</protein>
<proteinExistence type="predicted"/>
<comment type="caution">
    <text evidence="1">The sequence shown here is derived from an EMBL/GenBank/DDBJ whole genome shotgun (WGS) entry which is preliminary data.</text>
</comment>
<dbReference type="AlphaFoldDB" id="A0ABD0JKY7"/>
<dbReference type="EMBL" id="JACVVK020000404">
    <property type="protein sequence ID" value="KAK7475494.1"/>
    <property type="molecule type" value="Genomic_DNA"/>
</dbReference>
<sequence length="76" mass="8486">MAAPSILQRDPFCASVTITRAARREYTPDYELVSWSMKKMKEFLTFPRKGPDRTANCEAVGNMAAEGHVTKHAARA</sequence>
<evidence type="ECO:0000313" key="1">
    <source>
        <dbReference type="EMBL" id="KAK7475494.1"/>
    </source>
</evidence>